<dbReference type="Proteomes" id="UP000479710">
    <property type="component" value="Unassembled WGS sequence"/>
</dbReference>
<evidence type="ECO:0000313" key="3">
    <source>
        <dbReference type="Proteomes" id="UP000479710"/>
    </source>
</evidence>
<sequence length="68" mass="7882">MYWEKHRGPDVTKENTAEDVRRCDDDVPWHTEVIRATDRDGVAKTSRRDTAMAMDFGLTGGTESQRRR</sequence>
<dbReference type="EMBL" id="SPHZ02000003">
    <property type="protein sequence ID" value="KAF0924501.1"/>
    <property type="molecule type" value="Genomic_DNA"/>
</dbReference>
<evidence type="ECO:0000313" key="2">
    <source>
        <dbReference type="EMBL" id="KAF0924501.1"/>
    </source>
</evidence>
<comment type="caution">
    <text evidence="2">The sequence shown here is derived from an EMBL/GenBank/DDBJ whole genome shotgun (WGS) entry which is preliminary data.</text>
</comment>
<feature type="compositionally biased region" description="Basic and acidic residues" evidence="1">
    <location>
        <begin position="38"/>
        <end position="50"/>
    </location>
</feature>
<reference evidence="2 3" key="1">
    <citation type="submission" date="2019-11" db="EMBL/GenBank/DDBJ databases">
        <title>Whole genome sequence of Oryza granulata.</title>
        <authorList>
            <person name="Li W."/>
        </authorList>
    </citation>
    <scope>NUCLEOTIDE SEQUENCE [LARGE SCALE GENOMIC DNA]</scope>
    <source>
        <strain evidence="3">cv. Menghai</strain>
        <tissue evidence="2">Leaf</tissue>
    </source>
</reference>
<evidence type="ECO:0000256" key="1">
    <source>
        <dbReference type="SAM" id="MobiDB-lite"/>
    </source>
</evidence>
<protein>
    <submittedName>
        <fullName evidence="2">Uncharacterized protein</fullName>
    </submittedName>
</protein>
<proteinExistence type="predicted"/>
<name>A0A6G1EIK4_9ORYZ</name>
<dbReference type="AlphaFoldDB" id="A0A6G1EIK4"/>
<gene>
    <name evidence="2" type="ORF">E2562_010148</name>
</gene>
<feature type="region of interest" description="Disordered" evidence="1">
    <location>
        <begin position="38"/>
        <end position="68"/>
    </location>
</feature>
<keyword evidence="3" id="KW-1185">Reference proteome</keyword>
<organism evidence="2 3">
    <name type="scientific">Oryza meyeriana var. granulata</name>
    <dbReference type="NCBI Taxonomy" id="110450"/>
    <lineage>
        <taxon>Eukaryota</taxon>
        <taxon>Viridiplantae</taxon>
        <taxon>Streptophyta</taxon>
        <taxon>Embryophyta</taxon>
        <taxon>Tracheophyta</taxon>
        <taxon>Spermatophyta</taxon>
        <taxon>Magnoliopsida</taxon>
        <taxon>Liliopsida</taxon>
        <taxon>Poales</taxon>
        <taxon>Poaceae</taxon>
        <taxon>BOP clade</taxon>
        <taxon>Oryzoideae</taxon>
        <taxon>Oryzeae</taxon>
        <taxon>Oryzinae</taxon>
        <taxon>Oryza</taxon>
        <taxon>Oryza meyeriana</taxon>
    </lineage>
</organism>
<accession>A0A6G1EIK4</accession>